<evidence type="ECO:0000256" key="7">
    <source>
        <dbReference type="RuleBase" id="RU000548"/>
    </source>
</evidence>
<evidence type="ECO:0000256" key="2">
    <source>
        <dbReference type="ARBA" id="ARBA00007122"/>
    </source>
</evidence>
<dbReference type="UniPathway" id="UPA00314">
    <property type="reaction ID" value="UER00076"/>
</dbReference>
<dbReference type="SUPFAM" id="SSF51735">
    <property type="entry name" value="NAD(P)-binding Rossmann-fold domains"/>
    <property type="match status" value="1"/>
</dbReference>
<dbReference type="Gene3D" id="3.40.50.1480">
    <property type="entry name" value="Adenosylhomocysteinase-like"/>
    <property type="match status" value="2"/>
</dbReference>
<dbReference type="SMART" id="SM00996">
    <property type="entry name" value="AdoHcyase"/>
    <property type="match status" value="1"/>
</dbReference>
<name>A0A818VCW0_9BILA</name>
<evidence type="ECO:0000313" key="10">
    <source>
        <dbReference type="EMBL" id="CAF3709318.1"/>
    </source>
</evidence>
<comment type="catalytic activity">
    <reaction evidence="7">
        <text>S-adenosyl-L-homocysteine + H2O = L-homocysteine + adenosine</text>
        <dbReference type="Rhea" id="RHEA:21708"/>
        <dbReference type="ChEBI" id="CHEBI:15377"/>
        <dbReference type="ChEBI" id="CHEBI:16335"/>
        <dbReference type="ChEBI" id="CHEBI:57856"/>
        <dbReference type="ChEBI" id="CHEBI:58199"/>
        <dbReference type="EC" id="3.13.2.1"/>
    </reaction>
</comment>
<keyword evidence="5 7" id="KW-0520">NAD</keyword>
<evidence type="ECO:0000256" key="4">
    <source>
        <dbReference type="ARBA" id="ARBA00022801"/>
    </source>
</evidence>
<dbReference type="AlphaFoldDB" id="A0A818VCW0"/>
<feature type="domain" description="S-adenosyl-L-homocysteine hydrolase NAD binding" evidence="9">
    <location>
        <begin position="258"/>
        <end position="419"/>
    </location>
</feature>
<dbReference type="SMART" id="SM00997">
    <property type="entry name" value="AdoHcyase_NAD"/>
    <property type="match status" value="1"/>
</dbReference>
<evidence type="ECO:0000256" key="8">
    <source>
        <dbReference type="RuleBase" id="RU004166"/>
    </source>
</evidence>
<dbReference type="Proteomes" id="UP000663874">
    <property type="component" value="Unassembled WGS sequence"/>
</dbReference>
<comment type="caution">
    <text evidence="10">The sequence shown here is derived from an EMBL/GenBank/DDBJ whole genome shotgun (WGS) entry which is preliminary data.</text>
</comment>
<dbReference type="InterPro" id="IPR042172">
    <property type="entry name" value="Adenosylhomocyst_ase-like_sf"/>
</dbReference>
<dbReference type="PANTHER" id="PTHR23420">
    <property type="entry name" value="ADENOSYLHOMOCYSTEINASE"/>
    <property type="match status" value="1"/>
</dbReference>
<dbReference type="GO" id="GO:0004013">
    <property type="term" value="F:adenosylhomocysteinase activity"/>
    <property type="evidence" value="ECO:0007669"/>
    <property type="project" value="UniProtKB-EC"/>
</dbReference>
<dbReference type="GO" id="GO:0033353">
    <property type="term" value="P:S-adenosylmethionine cycle"/>
    <property type="evidence" value="ECO:0007669"/>
    <property type="project" value="TreeGrafter"/>
</dbReference>
<dbReference type="CDD" id="cd00401">
    <property type="entry name" value="SAHH"/>
    <property type="match status" value="1"/>
</dbReference>
<comment type="pathway">
    <text evidence="1 7">Amino-acid biosynthesis; L-homocysteine biosynthesis; L-homocysteine from S-adenosyl-L-homocysteine: step 1/1.</text>
</comment>
<dbReference type="PROSITE" id="PS00738">
    <property type="entry name" value="ADOHCYASE_1"/>
    <property type="match status" value="1"/>
</dbReference>
<dbReference type="InterPro" id="IPR015878">
    <property type="entry name" value="Ado_hCys_hydrolase_NAD-bd"/>
</dbReference>
<protein>
    <recommendedName>
        <fullName evidence="6 7">Adenosylhomocysteinase</fullName>
        <ecNumber evidence="6 7">3.13.2.1</ecNumber>
    </recommendedName>
</protein>
<dbReference type="GO" id="GO:0006730">
    <property type="term" value="P:one-carbon metabolic process"/>
    <property type="evidence" value="ECO:0007669"/>
    <property type="project" value="UniProtKB-KW"/>
</dbReference>
<dbReference type="Pfam" id="PF05221">
    <property type="entry name" value="AdoHcyase"/>
    <property type="match status" value="1"/>
</dbReference>
<dbReference type="Gene3D" id="3.40.50.720">
    <property type="entry name" value="NAD(P)-binding Rossmann-like Domain"/>
    <property type="match status" value="1"/>
</dbReference>
<reference evidence="10" key="1">
    <citation type="submission" date="2021-02" db="EMBL/GenBank/DDBJ databases">
        <authorList>
            <person name="Nowell W R."/>
        </authorList>
    </citation>
    <scope>NUCLEOTIDE SEQUENCE</scope>
</reference>
<keyword evidence="4 7" id="KW-0378">Hydrolase</keyword>
<dbReference type="Pfam" id="PF00670">
    <property type="entry name" value="AdoHcyase_NAD"/>
    <property type="match status" value="1"/>
</dbReference>
<dbReference type="PANTHER" id="PTHR23420:SF0">
    <property type="entry name" value="ADENOSYLHOMOCYSTEINASE"/>
    <property type="match status" value="1"/>
</dbReference>
<proteinExistence type="inferred from homology"/>
<dbReference type="InterPro" id="IPR000043">
    <property type="entry name" value="Adenosylhomocysteinase-like"/>
</dbReference>
<dbReference type="NCBIfam" id="NF004005">
    <property type="entry name" value="PRK05476.2-3"/>
    <property type="match status" value="1"/>
</dbReference>
<dbReference type="NCBIfam" id="TIGR00936">
    <property type="entry name" value="ahcY"/>
    <property type="match status" value="1"/>
</dbReference>
<accession>A0A818VCW0</accession>
<dbReference type="FunFam" id="3.40.50.720:FF:000004">
    <property type="entry name" value="Adenosylhomocysteinase"/>
    <property type="match status" value="1"/>
</dbReference>
<dbReference type="GO" id="GO:0005829">
    <property type="term" value="C:cytosol"/>
    <property type="evidence" value="ECO:0007669"/>
    <property type="project" value="TreeGrafter"/>
</dbReference>
<comment type="similarity">
    <text evidence="2 8">Belongs to the adenosylhomocysteinase family.</text>
</comment>
<evidence type="ECO:0000256" key="5">
    <source>
        <dbReference type="ARBA" id="ARBA00023027"/>
    </source>
</evidence>
<evidence type="ECO:0000313" key="11">
    <source>
        <dbReference type="Proteomes" id="UP000663874"/>
    </source>
</evidence>
<keyword evidence="3 7" id="KW-0554">One-carbon metabolism</keyword>
<organism evidence="10 11">
    <name type="scientific">Rotaria sordida</name>
    <dbReference type="NCBI Taxonomy" id="392033"/>
    <lineage>
        <taxon>Eukaryota</taxon>
        <taxon>Metazoa</taxon>
        <taxon>Spiralia</taxon>
        <taxon>Gnathifera</taxon>
        <taxon>Rotifera</taxon>
        <taxon>Eurotatoria</taxon>
        <taxon>Bdelloidea</taxon>
        <taxon>Philodinida</taxon>
        <taxon>Philodinidae</taxon>
        <taxon>Rotaria</taxon>
    </lineage>
</organism>
<dbReference type="InterPro" id="IPR020082">
    <property type="entry name" value="S-Ado-L-homoCys_hydrolase_CS"/>
</dbReference>
<dbReference type="InterPro" id="IPR036291">
    <property type="entry name" value="NAD(P)-bd_dom_sf"/>
</dbReference>
<evidence type="ECO:0000256" key="3">
    <source>
        <dbReference type="ARBA" id="ARBA00022563"/>
    </source>
</evidence>
<evidence type="ECO:0000256" key="6">
    <source>
        <dbReference type="ARBA" id="ARBA00034527"/>
    </source>
</evidence>
<dbReference type="EC" id="3.13.2.1" evidence="6 7"/>
<sequence length="578" mass="64185">MAFKRKFSLNIEHIQQEEGLENSRTSSILSPNGAKHFRRQLSEQNFDESQLMNRFDDEQKPFLSIDGIEKLPYKIANINLAELGRKTLSMAEAEMPGVMLLRKIYTPKQPLKGVRLAGCLHLTAQTGVMIETFCQLGAQVQWSSCNPLSTQDHVAAALVKTGIPIYAWKGETEEEKLWCIDQTIYFADGQPLNAILDDGCNLARIIHEKYPHLTSLIHGSSEETTAGITKLRKLFKHKKLKVPVINVNDSVTKSKFDNNYGCGESLIDGIKRATDVMIGGKIVVVIGYGNVGKGCAKVLSGYGARVIVTEIDPICALQAVMDGYQVTTMAEACKIGQIFVSATGSTGLIRGEHMMEMRDMAILCNIGSGQTEIDVVWLKANAVKIEHIKPQVDIYHLPSGRAIILPADGRVVNLSCAHGNPSFVMSNSFSNQILAQIQLFTNKGQYPIGIHTLPKTLDEEVALAHLDYLGVKLEKLTETQSAYLDLHPNGPFKPEYYPEQFIMLINIIIMNILWNIQFTTSIPLENTHNDQFITFTPIAVNQYRKNSVHSIITDDHISKILEKLGLSTITFTTKSSPI</sequence>
<comment type="cofactor">
    <cofactor evidence="7">
        <name>NAD(+)</name>
        <dbReference type="ChEBI" id="CHEBI:57540"/>
    </cofactor>
    <text evidence="7">Binds 1 NAD(+) per subunit.</text>
</comment>
<dbReference type="SUPFAM" id="SSF52283">
    <property type="entry name" value="Formate/glycerate dehydrogenase catalytic domain-like"/>
    <property type="match status" value="1"/>
</dbReference>
<dbReference type="EMBL" id="CAJOBE010001037">
    <property type="protein sequence ID" value="CAF3709318.1"/>
    <property type="molecule type" value="Genomic_DNA"/>
</dbReference>
<gene>
    <name evidence="10" type="ORF">FNK824_LOCUS9708</name>
</gene>
<evidence type="ECO:0000256" key="1">
    <source>
        <dbReference type="ARBA" id="ARBA00005195"/>
    </source>
</evidence>
<dbReference type="PROSITE" id="PS00739">
    <property type="entry name" value="ADOHCYASE_2"/>
    <property type="match status" value="1"/>
</dbReference>
<evidence type="ECO:0000259" key="9">
    <source>
        <dbReference type="SMART" id="SM00997"/>
    </source>
</evidence>